<evidence type="ECO:0000313" key="6">
    <source>
        <dbReference type="EMBL" id="RFF33036.1"/>
    </source>
</evidence>
<dbReference type="PROSITE" id="PS00108">
    <property type="entry name" value="PROTEIN_KINASE_ST"/>
    <property type="match status" value="1"/>
</dbReference>
<dbReference type="InterPro" id="IPR008271">
    <property type="entry name" value="Ser/Thr_kinase_AS"/>
</dbReference>
<dbReference type="PANTHER" id="PTHR43289:SF34">
    <property type="entry name" value="SERINE_THREONINE-PROTEIN KINASE YBDM-RELATED"/>
    <property type="match status" value="1"/>
</dbReference>
<sequence length="829" mass="90299">MALDDADWRRLDGALSDCLALPAGEREAELERRLGDRPELLAAAIEALRADAEPPSIGSMAPQLLESMGLDLDRREDEHWRARRLGPWEIGPRIASGGMGSVYHGRRADGAFEREVAVKLLPLSLQDEDMVRRFEKERAIAARLNHPGIARLLDGGTAEDGSPWLVLEHIDGQPIDAWSDQRSLGIRARIELLLQVCEAVQFAHCNLIVHRDLKPANILVDAEGRVRLLDFGIARLLADIDPEGATAPLGARLTPDYAAPEQFTGEAVTAATDVYALGCLLYRLLAGRVPLSVSGLSLSGMLEASSEAERPSLSSVACAGEMPPGVKASEIDADLNAIAAFAVQPEAGRRYGTASDFAQDLRRWLDRLPVQARPVGRWRKALKFARRHRTGLGATVAAFVLLAVTAGAALYQADQARAQRDEAQSVASMLQELMRLADPNVGLGHQVNAHALLRGVLERALDESAASTPTRIALLETVADALLAFELADEALRARREIHRLELASRGPNHPESLSAQRHLALALRQQRGDFEATERLFVDVLERRRRVLGPDHPDTAESLWDLGFLYLRFSDQAHPGRERAEDLIAQALAIYREQLGAAHPLTGRVLFDLGLATDDADLKLERMQRGIAIQQASATPDDLQLLQHQGDLALVLGAAGRAEEAIAMARAAAEGYVAARGELHAVSIIMNNNLAGLLRDFGRYEEALTTYRRVDELVRAVVPEGHLRRAFSLFGQGATLMALDRPAEAEAPLRQAIAVLRHNRRDNLEAVTRVELGDALKALGREAEARAEYQLALSLWREKLGRAADDPQVAAVEQRLTAGSSAVPAVTP</sequence>
<keyword evidence="2" id="KW-0547">Nucleotide-binding</keyword>
<reference evidence="6 7" key="1">
    <citation type="submission" date="2018-08" db="EMBL/GenBank/DDBJ databases">
        <title>Wenzhouxiangella salilacus sp. nov., a novel bacterium isolated from a saline lake in Xinjiang Province, China.</title>
        <authorList>
            <person name="Han S."/>
        </authorList>
    </citation>
    <scope>NUCLEOTIDE SEQUENCE [LARGE SCALE GENOMIC DNA]</scope>
    <source>
        <strain evidence="6 7">XDB06</strain>
    </source>
</reference>
<evidence type="ECO:0000256" key="1">
    <source>
        <dbReference type="ARBA" id="ARBA00022679"/>
    </source>
</evidence>
<dbReference type="SMART" id="SM00028">
    <property type="entry name" value="TPR"/>
    <property type="match status" value="3"/>
</dbReference>
<dbReference type="RefSeq" id="WP_116649122.1">
    <property type="nucleotide sequence ID" value="NZ_QUZK01000002.1"/>
</dbReference>
<accession>A0A3E1KEC3</accession>
<feature type="domain" description="Protein kinase" evidence="5">
    <location>
        <begin position="88"/>
        <end position="365"/>
    </location>
</feature>
<dbReference type="Pfam" id="PF13424">
    <property type="entry name" value="TPR_12"/>
    <property type="match status" value="2"/>
</dbReference>
<evidence type="ECO:0000256" key="4">
    <source>
        <dbReference type="ARBA" id="ARBA00022840"/>
    </source>
</evidence>
<dbReference type="OrthoDB" id="9801841at2"/>
<comment type="caution">
    <text evidence="6">The sequence shown here is derived from an EMBL/GenBank/DDBJ whole genome shotgun (WGS) entry which is preliminary data.</text>
</comment>
<dbReference type="EMBL" id="QUZK01000002">
    <property type="protein sequence ID" value="RFF33036.1"/>
    <property type="molecule type" value="Genomic_DNA"/>
</dbReference>
<dbReference type="GO" id="GO:0005524">
    <property type="term" value="F:ATP binding"/>
    <property type="evidence" value="ECO:0007669"/>
    <property type="project" value="UniProtKB-KW"/>
</dbReference>
<name>A0A3E1KEC3_9GAMM</name>
<organism evidence="6 7">
    <name type="scientific">Wenzhouxiangella sediminis</name>
    <dbReference type="NCBI Taxonomy" id="1792836"/>
    <lineage>
        <taxon>Bacteria</taxon>
        <taxon>Pseudomonadati</taxon>
        <taxon>Pseudomonadota</taxon>
        <taxon>Gammaproteobacteria</taxon>
        <taxon>Chromatiales</taxon>
        <taxon>Wenzhouxiangellaceae</taxon>
        <taxon>Wenzhouxiangella</taxon>
    </lineage>
</organism>
<keyword evidence="4" id="KW-0067">ATP-binding</keyword>
<dbReference type="SUPFAM" id="SSF56112">
    <property type="entry name" value="Protein kinase-like (PK-like)"/>
    <property type="match status" value="1"/>
</dbReference>
<dbReference type="InterPro" id="IPR011990">
    <property type="entry name" value="TPR-like_helical_dom_sf"/>
</dbReference>
<protein>
    <submittedName>
        <fullName evidence="6">Serine/threonine protein kinase</fullName>
    </submittedName>
</protein>
<dbReference type="InterPro" id="IPR011009">
    <property type="entry name" value="Kinase-like_dom_sf"/>
</dbReference>
<dbReference type="PROSITE" id="PS50011">
    <property type="entry name" value="PROTEIN_KINASE_DOM"/>
    <property type="match status" value="1"/>
</dbReference>
<evidence type="ECO:0000313" key="7">
    <source>
        <dbReference type="Proteomes" id="UP000260351"/>
    </source>
</evidence>
<dbReference type="Pfam" id="PF13374">
    <property type="entry name" value="TPR_10"/>
    <property type="match status" value="1"/>
</dbReference>
<dbReference type="Proteomes" id="UP000260351">
    <property type="component" value="Unassembled WGS sequence"/>
</dbReference>
<keyword evidence="7" id="KW-1185">Reference proteome</keyword>
<dbReference type="Gene3D" id="1.10.510.10">
    <property type="entry name" value="Transferase(Phosphotransferase) domain 1"/>
    <property type="match status" value="1"/>
</dbReference>
<proteinExistence type="predicted"/>
<keyword evidence="6" id="KW-0723">Serine/threonine-protein kinase</keyword>
<evidence type="ECO:0000259" key="5">
    <source>
        <dbReference type="PROSITE" id="PS50011"/>
    </source>
</evidence>
<dbReference type="Gene3D" id="1.25.40.10">
    <property type="entry name" value="Tetratricopeptide repeat domain"/>
    <property type="match status" value="2"/>
</dbReference>
<keyword evidence="3 6" id="KW-0418">Kinase</keyword>
<dbReference type="InterPro" id="IPR019734">
    <property type="entry name" value="TPR_rpt"/>
</dbReference>
<evidence type="ECO:0000256" key="3">
    <source>
        <dbReference type="ARBA" id="ARBA00022777"/>
    </source>
</evidence>
<dbReference type="Gene3D" id="3.30.200.20">
    <property type="entry name" value="Phosphorylase Kinase, domain 1"/>
    <property type="match status" value="1"/>
</dbReference>
<dbReference type="GO" id="GO:0004674">
    <property type="term" value="F:protein serine/threonine kinase activity"/>
    <property type="evidence" value="ECO:0007669"/>
    <property type="project" value="UniProtKB-KW"/>
</dbReference>
<dbReference type="CDD" id="cd14014">
    <property type="entry name" value="STKc_PknB_like"/>
    <property type="match status" value="1"/>
</dbReference>
<dbReference type="SUPFAM" id="SSF48452">
    <property type="entry name" value="TPR-like"/>
    <property type="match status" value="2"/>
</dbReference>
<gene>
    <name evidence="6" type="ORF">DZC52_00295</name>
</gene>
<keyword evidence="1" id="KW-0808">Transferase</keyword>
<evidence type="ECO:0000256" key="2">
    <source>
        <dbReference type="ARBA" id="ARBA00022741"/>
    </source>
</evidence>
<dbReference type="SMART" id="SM00220">
    <property type="entry name" value="S_TKc"/>
    <property type="match status" value="1"/>
</dbReference>
<dbReference type="Pfam" id="PF00069">
    <property type="entry name" value="Pkinase"/>
    <property type="match status" value="1"/>
</dbReference>
<dbReference type="PANTHER" id="PTHR43289">
    <property type="entry name" value="MITOGEN-ACTIVATED PROTEIN KINASE KINASE KINASE 20-RELATED"/>
    <property type="match status" value="1"/>
</dbReference>
<dbReference type="AlphaFoldDB" id="A0A3E1KEC3"/>
<dbReference type="InterPro" id="IPR000719">
    <property type="entry name" value="Prot_kinase_dom"/>
</dbReference>